<keyword evidence="3" id="KW-1185">Reference proteome</keyword>
<evidence type="ECO:0000313" key="2">
    <source>
        <dbReference type="EMBL" id="KYQ59092.1"/>
    </source>
</evidence>
<dbReference type="GO" id="GO:0005737">
    <property type="term" value="C:cytoplasm"/>
    <property type="evidence" value="ECO:0007669"/>
    <property type="project" value="TreeGrafter"/>
</dbReference>
<evidence type="ECO:0000313" key="3">
    <source>
        <dbReference type="Proteomes" id="UP000075809"/>
    </source>
</evidence>
<evidence type="ECO:0000256" key="1">
    <source>
        <dbReference type="ARBA" id="ARBA00010105"/>
    </source>
</evidence>
<reference evidence="2 3" key="1">
    <citation type="submission" date="2015-09" db="EMBL/GenBank/DDBJ databases">
        <title>Trachymyrmex zeteki WGS genome.</title>
        <authorList>
            <person name="Nygaard S."/>
            <person name="Hu H."/>
            <person name="Boomsma J."/>
            <person name="Zhang G."/>
        </authorList>
    </citation>
    <scope>NUCLEOTIDE SEQUENCE [LARGE SCALE GENOMIC DNA]</scope>
    <source>
        <strain evidence="2">Tzet28-1</strain>
        <tissue evidence="2">Whole body</tissue>
    </source>
</reference>
<dbReference type="GO" id="GO:0005634">
    <property type="term" value="C:nucleus"/>
    <property type="evidence" value="ECO:0007669"/>
    <property type="project" value="TreeGrafter"/>
</dbReference>
<dbReference type="Proteomes" id="UP000075809">
    <property type="component" value="Unassembled WGS sequence"/>
</dbReference>
<sequence>MSSKSTVRIGTHDGTFHCDEVLACALLKLLPQYKDASIVRSRSQNVLDTCDIVVDVGGEYDPSKHRYDHHMREFQESMSTVMKKPGYDWTIRLSSAGLIYCHFGHEILRSILSDITEDRIIDEIFKKIYDTLIKEIDGIDNGIPMYDAEPLYRIVTDLSARVSRLNSQWNSQNVDIEKQFEKAMALVLEEFLEFVQYSKNVWLPARDLVRRAVESRFENMAQCLRTYFHDWEEIVLSCLSLSTLALPTYAPYQPYVNGVHAGGYYHGPGAPLAHDGRVVDTPEVAHAKKAHLAAHAAEAAKTVHYGGGYYGGGDGGYYDGGYAGYKGIIAPVGVSHGYSGYHGKYHGPPAPLGHDGQVVDTPEVAHAKAAHLTAHAHELSKVAHLSYANTYPHISY</sequence>
<protein>
    <submittedName>
        <fullName evidence="2">UPF0160 protein MYG1, mitochondrial</fullName>
    </submittedName>
</protein>
<dbReference type="PANTHER" id="PTHR11215:SF1">
    <property type="entry name" value="MYG1 EXONUCLEASE"/>
    <property type="match status" value="1"/>
</dbReference>
<dbReference type="Pfam" id="PF03690">
    <property type="entry name" value="MYG1_exonuc"/>
    <property type="match status" value="1"/>
</dbReference>
<dbReference type="PANTHER" id="PTHR11215">
    <property type="entry name" value="METAL DEPENDENT HYDROLASE - RELATED"/>
    <property type="match status" value="1"/>
</dbReference>
<dbReference type="InterPro" id="IPR003226">
    <property type="entry name" value="MYG1_exonuclease"/>
</dbReference>
<accession>A0A151XFC4</accession>
<proteinExistence type="inferred from homology"/>
<organism evidence="2 3">
    <name type="scientific">Mycetomoellerius zeteki</name>
    <dbReference type="NCBI Taxonomy" id="64791"/>
    <lineage>
        <taxon>Eukaryota</taxon>
        <taxon>Metazoa</taxon>
        <taxon>Ecdysozoa</taxon>
        <taxon>Arthropoda</taxon>
        <taxon>Hexapoda</taxon>
        <taxon>Insecta</taxon>
        <taxon>Pterygota</taxon>
        <taxon>Neoptera</taxon>
        <taxon>Endopterygota</taxon>
        <taxon>Hymenoptera</taxon>
        <taxon>Apocrita</taxon>
        <taxon>Aculeata</taxon>
        <taxon>Formicoidea</taxon>
        <taxon>Formicidae</taxon>
        <taxon>Myrmicinae</taxon>
        <taxon>Mycetomoellerius</taxon>
    </lineage>
</organism>
<dbReference type="STRING" id="64791.A0A151XFC4"/>
<name>A0A151XFC4_9HYME</name>
<comment type="similarity">
    <text evidence="1">Belongs to the MYG1 family.</text>
</comment>
<gene>
    <name evidence="2" type="ORF">ALC60_01927</name>
</gene>
<dbReference type="AlphaFoldDB" id="A0A151XFC4"/>
<dbReference type="EMBL" id="KQ982194">
    <property type="protein sequence ID" value="KYQ59092.1"/>
    <property type="molecule type" value="Genomic_DNA"/>
</dbReference>